<evidence type="ECO:0000313" key="1">
    <source>
        <dbReference type="EMBL" id="KAH3664626.1"/>
    </source>
</evidence>
<evidence type="ECO:0000313" key="2">
    <source>
        <dbReference type="Proteomes" id="UP000788993"/>
    </source>
</evidence>
<gene>
    <name evidence="1" type="ORF">OGATHE_003441</name>
</gene>
<organism evidence="1 2">
    <name type="scientific">Ogataea polymorpha</name>
    <dbReference type="NCBI Taxonomy" id="460523"/>
    <lineage>
        <taxon>Eukaryota</taxon>
        <taxon>Fungi</taxon>
        <taxon>Dikarya</taxon>
        <taxon>Ascomycota</taxon>
        <taxon>Saccharomycotina</taxon>
        <taxon>Pichiomycetes</taxon>
        <taxon>Pichiales</taxon>
        <taxon>Pichiaceae</taxon>
        <taxon>Ogataea</taxon>
    </lineage>
</organism>
<dbReference type="AlphaFoldDB" id="A0A9P8T497"/>
<reference evidence="1" key="2">
    <citation type="submission" date="2021-01" db="EMBL/GenBank/DDBJ databases">
        <authorList>
            <person name="Schikora-Tamarit M.A."/>
        </authorList>
    </citation>
    <scope>NUCLEOTIDE SEQUENCE</scope>
    <source>
        <strain evidence="1">NCAIM Y.01608</strain>
    </source>
</reference>
<dbReference type="EMBL" id="JAEUBD010001178">
    <property type="protein sequence ID" value="KAH3664626.1"/>
    <property type="molecule type" value="Genomic_DNA"/>
</dbReference>
<protein>
    <submittedName>
        <fullName evidence="1">Uncharacterized protein</fullName>
    </submittedName>
</protein>
<name>A0A9P8T497_9ASCO</name>
<accession>A0A9P8T497</accession>
<dbReference type="Proteomes" id="UP000788993">
    <property type="component" value="Unassembled WGS sequence"/>
</dbReference>
<proteinExistence type="predicted"/>
<reference evidence="1" key="1">
    <citation type="journal article" date="2021" name="Open Biol.">
        <title>Shared evolutionary footprints suggest mitochondrial oxidative damage underlies multiple complex I losses in fungi.</title>
        <authorList>
            <person name="Schikora-Tamarit M.A."/>
            <person name="Marcet-Houben M."/>
            <person name="Nosek J."/>
            <person name="Gabaldon T."/>
        </authorList>
    </citation>
    <scope>NUCLEOTIDE SEQUENCE</scope>
    <source>
        <strain evidence="1">NCAIM Y.01608</strain>
    </source>
</reference>
<keyword evidence="2" id="KW-1185">Reference proteome</keyword>
<sequence>MLAPMITTFWSNRISRYLPNLDELSFLVVLALPKASMMGFVAKICFSVSDMSWLLWSESTDAKYRMMYLADTVFPAPDSPETTIDWF</sequence>
<comment type="caution">
    <text evidence="1">The sequence shown here is derived from an EMBL/GenBank/DDBJ whole genome shotgun (WGS) entry which is preliminary data.</text>
</comment>